<evidence type="ECO:0000313" key="2">
    <source>
        <dbReference type="EMBL" id="SDZ89386.1"/>
    </source>
</evidence>
<feature type="transmembrane region" description="Helical" evidence="1">
    <location>
        <begin position="58"/>
        <end position="77"/>
    </location>
</feature>
<dbReference type="RefSeq" id="WP_089757382.1">
    <property type="nucleotide sequence ID" value="NZ_BKAT01000020.1"/>
</dbReference>
<organism evidence="2 3">
    <name type="scientific">Chitinophaga terrae</name>
    <name type="common">ex Kim and Jung 2007</name>
    <dbReference type="NCBI Taxonomy" id="408074"/>
    <lineage>
        <taxon>Bacteria</taxon>
        <taxon>Pseudomonadati</taxon>
        <taxon>Bacteroidota</taxon>
        <taxon>Chitinophagia</taxon>
        <taxon>Chitinophagales</taxon>
        <taxon>Chitinophagaceae</taxon>
        <taxon>Chitinophaga</taxon>
    </lineage>
</organism>
<proteinExistence type="predicted"/>
<reference evidence="3" key="1">
    <citation type="submission" date="2016-10" db="EMBL/GenBank/DDBJ databases">
        <authorList>
            <person name="Varghese N."/>
            <person name="Submissions S."/>
        </authorList>
    </citation>
    <scope>NUCLEOTIDE SEQUENCE [LARGE SCALE GENOMIC DNA]</scope>
    <source>
        <strain evidence="3">DSM 23920</strain>
    </source>
</reference>
<gene>
    <name evidence="2" type="ORF">SAMN05660909_00006</name>
</gene>
<feature type="transmembrane region" description="Helical" evidence="1">
    <location>
        <begin position="121"/>
        <end position="139"/>
    </location>
</feature>
<evidence type="ECO:0000256" key="1">
    <source>
        <dbReference type="SAM" id="Phobius"/>
    </source>
</evidence>
<dbReference type="AlphaFoldDB" id="A0A1H3WQG2"/>
<protein>
    <submittedName>
        <fullName evidence="2">Uncharacterized protein</fullName>
    </submittedName>
</protein>
<feature type="transmembrane region" description="Helical" evidence="1">
    <location>
        <begin position="167"/>
        <end position="185"/>
    </location>
</feature>
<evidence type="ECO:0000313" key="3">
    <source>
        <dbReference type="Proteomes" id="UP000199656"/>
    </source>
</evidence>
<keyword evidence="1" id="KW-1133">Transmembrane helix</keyword>
<dbReference type="EMBL" id="FNRL01000001">
    <property type="protein sequence ID" value="SDZ89386.1"/>
    <property type="molecule type" value="Genomic_DNA"/>
</dbReference>
<feature type="transmembrane region" description="Helical" evidence="1">
    <location>
        <begin position="33"/>
        <end position="52"/>
    </location>
</feature>
<keyword evidence="3" id="KW-1185">Reference proteome</keyword>
<sequence length="191" mass="21170">MEANEMKLDPEQSLRIITDTIAKTKDNIRAMSSCFLLWGWLIAGASVLFYVLHTFTDFRLYFIPFPVAVVSGGVWTLRYFRGMKAGTETWLNWFLKQMWLTIGICFLLVVAISLLMKQAPFTYTLLLGGIGTMVSGLVMRFKPLIAGGILFLLLALGSVMVNDAAKPLLQGIAVLGGYLAPGYLLKYSKTA</sequence>
<feature type="transmembrane region" description="Helical" evidence="1">
    <location>
        <begin position="144"/>
        <end position="161"/>
    </location>
</feature>
<name>A0A1H3WQG2_9BACT</name>
<dbReference type="Proteomes" id="UP000199656">
    <property type="component" value="Unassembled WGS sequence"/>
</dbReference>
<dbReference type="STRING" id="408074.SAMN05660909_00006"/>
<accession>A0A1H3WQG2</accession>
<feature type="transmembrane region" description="Helical" evidence="1">
    <location>
        <begin position="98"/>
        <end position="115"/>
    </location>
</feature>
<keyword evidence="1" id="KW-0812">Transmembrane</keyword>
<keyword evidence="1" id="KW-0472">Membrane</keyword>
<dbReference type="OrthoDB" id="670335at2"/>